<gene>
    <name evidence="2" type="ORF">ACFFJ6_24510</name>
</gene>
<dbReference type="RefSeq" id="WP_378392876.1">
    <property type="nucleotide sequence ID" value="NZ_JBHLWM010000012.1"/>
</dbReference>
<name>A0ABV6EZL2_9BRAD</name>
<protein>
    <submittedName>
        <fullName evidence="2">Uncharacterized protein</fullName>
    </submittedName>
</protein>
<dbReference type="EMBL" id="JBHLWM010000012">
    <property type="protein sequence ID" value="MFC0243668.1"/>
    <property type="molecule type" value="Genomic_DNA"/>
</dbReference>
<comment type="caution">
    <text evidence="2">The sequence shown here is derived from an EMBL/GenBank/DDBJ whole genome shotgun (WGS) entry which is preliminary data.</text>
</comment>
<evidence type="ECO:0000313" key="2">
    <source>
        <dbReference type="EMBL" id="MFC0243668.1"/>
    </source>
</evidence>
<reference evidence="2 3" key="1">
    <citation type="submission" date="2024-09" db="EMBL/GenBank/DDBJ databases">
        <authorList>
            <person name="Sun Q."/>
            <person name="Mori K."/>
        </authorList>
    </citation>
    <scope>NUCLEOTIDE SEQUENCE [LARGE SCALE GENOMIC DNA]</scope>
    <source>
        <strain evidence="2 3">KCTC 23279</strain>
    </source>
</reference>
<organism evidence="2 3">
    <name type="scientific">Rhodopseudomonas telluris</name>
    <dbReference type="NCBI Taxonomy" id="644215"/>
    <lineage>
        <taxon>Bacteria</taxon>
        <taxon>Pseudomonadati</taxon>
        <taxon>Pseudomonadota</taxon>
        <taxon>Alphaproteobacteria</taxon>
        <taxon>Hyphomicrobiales</taxon>
        <taxon>Nitrobacteraceae</taxon>
        <taxon>Rhodopseudomonas</taxon>
    </lineage>
</organism>
<keyword evidence="3" id="KW-1185">Reference proteome</keyword>
<dbReference type="Proteomes" id="UP001589775">
    <property type="component" value="Unassembled WGS sequence"/>
</dbReference>
<sequence>MQLQAHQQIAVSAVKADSIRPGEIFEINDALGADLLKAHPEKFTRLDADDASKAEPAPQNKAERQPSNKAQRKPQSKQTTEK</sequence>
<accession>A0ABV6EZL2</accession>
<evidence type="ECO:0000256" key="1">
    <source>
        <dbReference type="SAM" id="MobiDB-lite"/>
    </source>
</evidence>
<evidence type="ECO:0000313" key="3">
    <source>
        <dbReference type="Proteomes" id="UP001589775"/>
    </source>
</evidence>
<proteinExistence type="predicted"/>
<feature type="region of interest" description="Disordered" evidence="1">
    <location>
        <begin position="44"/>
        <end position="82"/>
    </location>
</feature>
<feature type="compositionally biased region" description="Basic and acidic residues" evidence="1">
    <location>
        <begin position="44"/>
        <end position="53"/>
    </location>
</feature>